<dbReference type="InterPro" id="IPR045275">
    <property type="entry name" value="MscS_archaea/bacteria_type"/>
</dbReference>
<evidence type="ECO:0000256" key="7">
    <source>
        <dbReference type="RuleBase" id="RU369025"/>
    </source>
</evidence>
<dbReference type="SUPFAM" id="SSF82689">
    <property type="entry name" value="Mechanosensitive channel protein MscS (YggB), C-terminal domain"/>
    <property type="match status" value="1"/>
</dbReference>
<organism evidence="11 12">
    <name type="scientific">Thalassotalea litorea</name>
    <dbReference type="NCBI Taxonomy" id="2020715"/>
    <lineage>
        <taxon>Bacteria</taxon>
        <taxon>Pseudomonadati</taxon>
        <taxon>Pseudomonadota</taxon>
        <taxon>Gammaproteobacteria</taxon>
        <taxon>Alteromonadales</taxon>
        <taxon>Colwelliaceae</taxon>
        <taxon>Thalassotalea</taxon>
    </lineage>
</organism>
<dbReference type="Pfam" id="PF21082">
    <property type="entry name" value="MS_channel_3rd"/>
    <property type="match status" value="1"/>
</dbReference>
<comment type="caution">
    <text evidence="11">The sequence shown here is derived from an EMBL/GenBank/DDBJ whole genome shotgun (WGS) entry which is preliminary data.</text>
</comment>
<evidence type="ECO:0000259" key="10">
    <source>
        <dbReference type="Pfam" id="PF21088"/>
    </source>
</evidence>
<dbReference type="InterPro" id="IPR010920">
    <property type="entry name" value="LSM_dom_sf"/>
</dbReference>
<dbReference type="EMBL" id="VCBC01000007">
    <property type="protein sequence ID" value="TLU65276.1"/>
    <property type="molecule type" value="Genomic_DNA"/>
</dbReference>
<feature type="domain" description="Mechanosensitive ion channel MscS C-terminal" evidence="9">
    <location>
        <begin position="194"/>
        <end position="276"/>
    </location>
</feature>
<feature type="transmembrane region" description="Helical" evidence="7">
    <location>
        <begin position="35"/>
        <end position="56"/>
    </location>
</feature>
<dbReference type="InterPro" id="IPR011014">
    <property type="entry name" value="MscS_channel_TM-2"/>
</dbReference>
<accession>A0A5R9IPY5</accession>
<dbReference type="AlphaFoldDB" id="A0A5R9IPY5"/>
<comment type="caution">
    <text evidence="7">Lacks conserved residue(s) required for the propagation of feature annotation.</text>
</comment>
<feature type="domain" description="Mechanosensitive ion channel transmembrane helices 2/3" evidence="10">
    <location>
        <begin position="80"/>
        <end position="120"/>
    </location>
</feature>
<keyword evidence="12" id="KW-1185">Reference proteome</keyword>
<dbReference type="SUPFAM" id="SSF82861">
    <property type="entry name" value="Mechanosensitive channel protein MscS (YggB), transmembrane region"/>
    <property type="match status" value="1"/>
</dbReference>
<dbReference type="OrthoDB" id="9809206at2"/>
<dbReference type="Gene3D" id="1.10.287.1260">
    <property type="match status" value="1"/>
</dbReference>
<evidence type="ECO:0000256" key="3">
    <source>
        <dbReference type="ARBA" id="ARBA00022475"/>
    </source>
</evidence>
<protein>
    <recommendedName>
        <fullName evidence="7">Small-conductance mechanosensitive channel</fullName>
    </recommendedName>
</protein>
<comment type="subcellular location">
    <subcellularLocation>
        <location evidence="7">Cell inner membrane</location>
        <topology evidence="7">Multi-pass membrane protein</topology>
    </subcellularLocation>
    <subcellularLocation>
        <location evidence="1">Cell membrane</location>
        <topology evidence="1">Multi-pass membrane protein</topology>
    </subcellularLocation>
</comment>
<dbReference type="GO" id="GO:0005886">
    <property type="term" value="C:plasma membrane"/>
    <property type="evidence" value="ECO:0007669"/>
    <property type="project" value="UniProtKB-SubCell"/>
</dbReference>
<evidence type="ECO:0000313" key="11">
    <source>
        <dbReference type="EMBL" id="TLU65276.1"/>
    </source>
</evidence>
<proteinExistence type="inferred from homology"/>
<dbReference type="PROSITE" id="PS01246">
    <property type="entry name" value="UPF0003"/>
    <property type="match status" value="1"/>
</dbReference>
<dbReference type="InterPro" id="IPR023408">
    <property type="entry name" value="MscS_beta-dom_sf"/>
</dbReference>
<evidence type="ECO:0000256" key="2">
    <source>
        <dbReference type="ARBA" id="ARBA00008017"/>
    </source>
</evidence>
<evidence type="ECO:0000256" key="1">
    <source>
        <dbReference type="ARBA" id="ARBA00004651"/>
    </source>
</evidence>
<dbReference type="Gene3D" id="2.30.30.60">
    <property type="match status" value="1"/>
</dbReference>
<dbReference type="PANTHER" id="PTHR30221:SF1">
    <property type="entry name" value="SMALL-CONDUCTANCE MECHANOSENSITIVE CHANNEL"/>
    <property type="match status" value="1"/>
</dbReference>
<feature type="transmembrane region" description="Helical" evidence="7">
    <location>
        <begin position="105"/>
        <end position="133"/>
    </location>
</feature>
<keyword evidence="4 7" id="KW-0812">Transmembrane</keyword>
<gene>
    <name evidence="11" type="ORF">FE810_08250</name>
</gene>
<feature type="domain" description="Mechanosensitive ion channel MscS" evidence="8">
    <location>
        <begin position="122"/>
        <end position="187"/>
    </location>
</feature>
<dbReference type="Gene3D" id="3.30.70.100">
    <property type="match status" value="1"/>
</dbReference>
<keyword evidence="5 7" id="KW-1133">Transmembrane helix</keyword>
<keyword evidence="6 7" id="KW-0472">Membrane</keyword>
<reference evidence="11 12" key="1">
    <citation type="submission" date="2019-05" db="EMBL/GenBank/DDBJ databases">
        <title>Genome sequences of Thalassotalea litorea 1K03283.</title>
        <authorList>
            <person name="Zhang D."/>
        </authorList>
    </citation>
    <scope>NUCLEOTIDE SEQUENCE [LARGE SCALE GENOMIC DNA]</scope>
    <source>
        <strain evidence="11 12">MCCC 1K03283</strain>
    </source>
</reference>
<keyword evidence="3" id="KW-1003">Cell membrane</keyword>
<comment type="subunit">
    <text evidence="7">Homoheptamer.</text>
</comment>
<dbReference type="SUPFAM" id="SSF50182">
    <property type="entry name" value="Sm-like ribonucleoproteins"/>
    <property type="match status" value="1"/>
</dbReference>
<keyword evidence="7" id="KW-0997">Cell inner membrane</keyword>
<keyword evidence="7" id="KW-0813">Transport</keyword>
<dbReference type="InterPro" id="IPR006686">
    <property type="entry name" value="MscS_channel_CS"/>
</dbReference>
<dbReference type="InterPro" id="IPR049278">
    <property type="entry name" value="MS_channel_C"/>
</dbReference>
<evidence type="ECO:0000256" key="4">
    <source>
        <dbReference type="ARBA" id="ARBA00022692"/>
    </source>
</evidence>
<dbReference type="Pfam" id="PF21088">
    <property type="entry name" value="MS_channel_1st"/>
    <property type="match status" value="1"/>
</dbReference>
<evidence type="ECO:0000256" key="6">
    <source>
        <dbReference type="ARBA" id="ARBA00023136"/>
    </source>
</evidence>
<dbReference type="Proteomes" id="UP000307790">
    <property type="component" value="Unassembled WGS sequence"/>
</dbReference>
<comment type="similarity">
    <text evidence="2 7">Belongs to the MscS (TC 1.A.23) family.</text>
</comment>
<evidence type="ECO:0000259" key="9">
    <source>
        <dbReference type="Pfam" id="PF21082"/>
    </source>
</evidence>
<dbReference type="RefSeq" id="WP_138319579.1">
    <property type="nucleotide sequence ID" value="NZ_VCBC01000007.1"/>
</dbReference>
<dbReference type="Pfam" id="PF00924">
    <property type="entry name" value="MS_channel_2nd"/>
    <property type="match status" value="1"/>
</dbReference>
<sequence>MQKQEEGNVAEKADKIDVSTLAQYIDKYSEMLIDFAISFVIALIVLRITLWVANAIVRFLDRAMERREVEVTLKKFLLDIISAVLKVICIIIFASMVGIETTSLIALLGAAGLAVGLALQGSLANFAGGILILMYRPFRAGDFIDAQGQSGTVEEIQIFNTVLKTPDNKRVFIPNGLLSNGSLVNYSSEDTRRVDFVVSISYDDSISEAKKVINDLLDKDDRLLAEPDRMVVVGAHGASSVDLFVRVWVNSGDYWDVYFEFMENIKQAFDDNGLSIPYPQQDVHIHQVAK</sequence>
<name>A0A5R9IPY5_9GAMM</name>
<evidence type="ECO:0000256" key="5">
    <source>
        <dbReference type="ARBA" id="ARBA00022989"/>
    </source>
</evidence>
<dbReference type="InterPro" id="IPR011066">
    <property type="entry name" value="MscS_channel_C_sf"/>
</dbReference>
<dbReference type="InterPro" id="IPR006685">
    <property type="entry name" value="MscS_channel_2nd"/>
</dbReference>
<dbReference type="InterPro" id="IPR049142">
    <property type="entry name" value="MS_channel_1st"/>
</dbReference>
<evidence type="ECO:0000313" key="12">
    <source>
        <dbReference type="Proteomes" id="UP000307790"/>
    </source>
</evidence>
<dbReference type="GO" id="GO:0008381">
    <property type="term" value="F:mechanosensitive monoatomic ion channel activity"/>
    <property type="evidence" value="ECO:0007669"/>
    <property type="project" value="InterPro"/>
</dbReference>
<keyword evidence="7" id="KW-0407">Ion channel</keyword>
<keyword evidence="7" id="KW-0406">Ion transport</keyword>
<evidence type="ECO:0000259" key="8">
    <source>
        <dbReference type="Pfam" id="PF00924"/>
    </source>
</evidence>
<feature type="transmembrane region" description="Helical" evidence="7">
    <location>
        <begin position="76"/>
        <end position="99"/>
    </location>
</feature>
<comment type="function">
    <text evidence="7">Mechanosensitive channel that participates in the regulation of osmotic pressure changes within the cell, opening in response to stretch forces in the membrane lipid bilayer, without the need for other proteins. Contributes to normal resistance to hypoosmotic shock. Forms an ion channel of 1.0 nanosiemens conductance with a slight preference for anions.</text>
</comment>
<dbReference type="PANTHER" id="PTHR30221">
    <property type="entry name" value="SMALL-CONDUCTANCE MECHANOSENSITIVE CHANNEL"/>
    <property type="match status" value="1"/>
</dbReference>